<dbReference type="Proteomes" id="UP000675881">
    <property type="component" value="Chromosome 9"/>
</dbReference>
<organism evidence="1 2">
    <name type="scientific">Lepeophtheirus salmonis</name>
    <name type="common">Salmon louse</name>
    <name type="synonym">Caligus salmonis</name>
    <dbReference type="NCBI Taxonomy" id="72036"/>
    <lineage>
        <taxon>Eukaryota</taxon>
        <taxon>Metazoa</taxon>
        <taxon>Ecdysozoa</taxon>
        <taxon>Arthropoda</taxon>
        <taxon>Crustacea</taxon>
        <taxon>Multicrustacea</taxon>
        <taxon>Hexanauplia</taxon>
        <taxon>Copepoda</taxon>
        <taxon>Siphonostomatoida</taxon>
        <taxon>Caligidae</taxon>
        <taxon>Lepeophtheirus</taxon>
    </lineage>
</organism>
<keyword evidence="2" id="KW-1185">Reference proteome</keyword>
<reference evidence="1" key="1">
    <citation type="submission" date="2021-02" db="EMBL/GenBank/DDBJ databases">
        <authorList>
            <person name="Bekaert M."/>
        </authorList>
    </citation>
    <scope>NUCLEOTIDE SEQUENCE</scope>
    <source>
        <strain evidence="1">IoA-00</strain>
    </source>
</reference>
<sequence>MRIDVTTSFYYKRKEPLQNPSSLGRINFFCGSLQKDGGLCNPFNKDKSSLRTISVKVILNMQEKEKPDEKYILRNFGGARHILRQRMWAIYRRIYMAPLLFLFPPCKNWKRAPPTSFFLSTMPGFSPKAWAHPPQRKVKAPRSCLAPNTTWS</sequence>
<gene>
    <name evidence="1" type="ORF">LSAA_15032</name>
</gene>
<accession>A0A7R8D5N0</accession>
<proteinExistence type="predicted"/>
<dbReference type="EMBL" id="HG994588">
    <property type="protein sequence ID" value="CAF3037411.1"/>
    <property type="molecule type" value="Genomic_DNA"/>
</dbReference>
<name>A0A7R8D5N0_LEPSM</name>
<protein>
    <submittedName>
        <fullName evidence="1">(salmon louse) hypothetical protein</fullName>
    </submittedName>
</protein>
<evidence type="ECO:0000313" key="2">
    <source>
        <dbReference type="Proteomes" id="UP000675881"/>
    </source>
</evidence>
<evidence type="ECO:0000313" key="1">
    <source>
        <dbReference type="EMBL" id="CAF3037411.1"/>
    </source>
</evidence>
<dbReference type="AlphaFoldDB" id="A0A7R8D5N0"/>